<keyword evidence="1" id="KW-0812">Transmembrane</keyword>
<accession>A0AAC8W5Y8</accession>
<organism evidence="2 3">
    <name type="scientific">Azospirillum thiophilum</name>
    <dbReference type="NCBI Taxonomy" id="528244"/>
    <lineage>
        <taxon>Bacteria</taxon>
        <taxon>Pseudomonadati</taxon>
        <taxon>Pseudomonadota</taxon>
        <taxon>Alphaproteobacteria</taxon>
        <taxon>Rhodospirillales</taxon>
        <taxon>Azospirillaceae</taxon>
        <taxon>Azospirillum</taxon>
    </lineage>
</organism>
<keyword evidence="3" id="KW-1185">Reference proteome</keyword>
<keyword evidence="1" id="KW-0472">Membrane</keyword>
<evidence type="ECO:0000256" key="1">
    <source>
        <dbReference type="SAM" id="Phobius"/>
    </source>
</evidence>
<gene>
    <name evidence="2" type="ORF">AL072_32765</name>
</gene>
<dbReference type="EMBL" id="CP012408">
    <property type="protein sequence ID" value="ALG75718.1"/>
    <property type="molecule type" value="Genomic_DNA"/>
</dbReference>
<name>A0AAC8W5Y8_9PROT</name>
<feature type="transmembrane region" description="Helical" evidence="1">
    <location>
        <begin position="40"/>
        <end position="58"/>
    </location>
</feature>
<proteinExistence type="predicted"/>
<evidence type="ECO:0000313" key="2">
    <source>
        <dbReference type="EMBL" id="ALG75718.1"/>
    </source>
</evidence>
<protein>
    <submittedName>
        <fullName evidence="2">Uncharacterized protein</fullName>
    </submittedName>
</protein>
<reference evidence="2 3" key="2">
    <citation type="journal article" date="2016" name="Genome Announc.">
        <title>Complete Genome Sequence of a Strain of Azospirillum thiophilum Isolated from a Sulfide Spring.</title>
        <authorList>
            <person name="Fomenkov A."/>
            <person name="Vincze T."/>
            <person name="Grabovich M."/>
            <person name="Anton B.P."/>
            <person name="Dubinina G."/>
            <person name="Orlova M."/>
            <person name="Belousova E."/>
            <person name="Roberts R.J."/>
        </authorList>
    </citation>
    <scope>NUCLEOTIDE SEQUENCE [LARGE SCALE GENOMIC DNA]</scope>
    <source>
        <strain evidence="2 3">BV-S</strain>
    </source>
</reference>
<keyword evidence="1" id="KW-1133">Transmembrane helix</keyword>
<dbReference type="RefSeq" id="WP_045586320.1">
    <property type="nucleotide sequence ID" value="NZ_CP012408.1"/>
</dbReference>
<dbReference type="AlphaFoldDB" id="A0AAC8W5Y8"/>
<dbReference type="Proteomes" id="UP000069935">
    <property type="component" value="Chromosome 8"/>
</dbReference>
<evidence type="ECO:0000313" key="3">
    <source>
        <dbReference type="Proteomes" id="UP000069935"/>
    </source>
</evidence>
<sequence length="73" mass="7736">MLWPPCRFTWSSSARHPPPLPAGFLAADAGLDGDVDTARALLVVAVVCAITAVAALDLDRTARLLGLIGIRRR</sequence>
<reference evidence="3" key="1">
    <citation type="submission" date="2015-08" db="EMBL/GenBank/DDBJ databases">
        <title>Complete Genome Sequence of Azospirillum thiophilum BV-S.</title>
        <authorList>
            <person name="Fomenkov A."/>
            <person name="Vincze T."/>
            <person name="Grabovich M."/>
            <person name="Dubinina G."/>
            <person name="Orlova M."/>
            <person name="Belousova E."/>
            <person name="Roberts R.J."/>
        </authorList>
    </citation>
    <scope>NUCLEOTIDE SEQUENCE [LARGE SCALE GENOMIC DNA]</scope>
    <source>
        <strain evidence="3">BV-S</strain>
    </source>
</reference>
<dbReference type="KEGG" id="ati:AL072_32765"/>